<dbReference type="InterPro" id="IPR027417">
    <property type="entry name" value="P-loop_NTPase"/>
</dbReference>
<dbReference type="SUPFAM" id="SSF50331">
    <property type="entry name" value="MOP-like"/>
    <property type="match status" value="1"/>
</dbReference>
<keyword evidence="1" id="KW-0813">Transport</keyword>
<dbReference type="EMBL" id="JBHTCH010000020">
    <property type="protein sequence ID" value="MFC7362125.1"/>
    <property type="molecule type" value="Genomic_DNA"/>
</dbReference>
<gene>
    <name evidence="10" type="ORF">ACFQO6_17760</name>
</gene>
<dbReference type="GO" id="GO:0005524">
    <property type="term" value="F:ATP binding"/>
    <property type="evidence" value="ECO:0007669"/>
    <property type="project" value="UniProtKB-KW"/>
</dbReference>
<keyword evidence="8" id="KW-0472">Membrane</keyword>
<evidence type="ECO:0000256" key="2">
    <source>
        <dbReference type="ARBA" id="ARBA00022475"/>
    </source>
</evidence>
<proteinExistence type="predicted"/>
<evidence type="ECO:0000256" key="6">
    <source>
        <dbReference type="ARBA" id="ARBA00023004"/>
    </source>
</evidence>
<dbReference type="Pfam" id="PF08402">
    <property type="entry name" value="TOBE_2"/>
    <property type="match status" value="1"/>
</dbReference>
<keyword evidence="2" id="KW-1003">Cell membrane</keyword>
<evidence type="ECO:0000313" key="11">
    <source>
        <dbReference type="Proteomes" id="UP001596524"/>
    </source>
</evidence>
<feature type="domain" description="ABC transporter" evidence="9">
    <location>
        <begin position="4"/>
        <end position="246"/>
    </location>
</feature>
<keyword evidence="3" id="KW-0410">Iron transport</keyword>
<dbReference type="SUPFAM" id="SSF52540">
    <property type="entry name" value="P-loop containing nucleoside triphosphate hydrolases"/>
    <property type="match status" value="1"/>
</dbReference>
<dbReference type="InterPro" id="IPR013611">
    <property type="entry name" value="Transp-assoc_OB_typ2"/>
</dbReference>
<evidence type="ECO:0000256" key="1">
    <source>
        <dbReference type="ARBA" id="ARBA00022448"/>
    </source>
</evidence>
<name>A0ABW2N866_9ACTN</name>
<sequence length="361" mass="37763">MSSLTVTGVTRSFPSTAPGRAATRAVDDVTLHVPHGSFTTVLGPSGCGKTTLLRLVAGFLQPESGSIAFGDEVVAGDGVRPMPPQTRRVGYVPQEGALFPHLDVAANIAFGLPRAARAAGGGDRVAEMLDLVELPADFRDRRPDELSGGQQQRVALARSLAPQPALVLLDEPFSSLDAGLRGSTARAVRRALQATNTTAVLVTHDQNEALSLADQVAVMRAGRLVQSAPPSEVYLSPTDPAVAEFVGRAVVLPGTADAAHATCALGEVVLTEPTEGPVSLMIRPEQVHVDLSHTAGDKVIGVRGTVEEVSYYGHDCAVQVRLDEGTSVLARMSGVLHPAAGDRVHLRVTGLVRAYHPTEAL</sequence>
<dbReference type="CDD" id="cd03259">
    <property type="entry name" value="ABC_Carb_Solutes_like"/>
    <property type="match status" value="1"/>
</dbReference>
<accession>A0ABW2N866</accession>
<dbReference type="InterPro" id="IPR003593">
    <property type="entry name" value="AAA+_ATPase"/>
</dbReference>
<keyword evidence="7" id="KW-0406">Ion transport</keyword>
<dbReference type="PROSITE" id="PS50893">
    <property type="entry name" value="ABC_TRANSPORTER_2"/>
    <property type="match status" value="1"/>
</dbReference>
<dbReference type="InterPro" id="IPR008995">
    <property type="entry name" value="Mo/tungstate-bd_C_term_dom"/>
</dbReference>
<evidence type="ECO:0000256" key="4">
    <source>
        <dbReference type="ARBA" id="ARBA00022741"/>
    </source>
</evidence>
<dbReference type="InterPro" id="IPR017871">
    <property type="entry name" value="ABC_transporter-like_CS"/>
</dbReference>
<dbReference type="InterPro" id="IPR003439">
    <property type="entry name" value="ABC_transporter-like_ATP-bd"/>
</dbReference>
<organism evidence="10 11">
    <name type="scientific">Nocardioides astragali</name>
    <dbReference type="NCBI Taxonomy" id="1776736"/>
    <lineage>
        <taxon>Bacteria</taxon>
        <taxon>Bacillati</taxon>
        <taxon>Actinomycetota</taxon>
        <taxon>Actinomycetes</taxon>
        <taxon>Propionibacteriales</taxon>
        <taxon>Nocardioidaceae</taxon>
        <taxon>Nocardioides</taxon>
    </lineage>
</organism>
<evidence type="ECO:0000256" key="5">
    <source>
        <dbReference type="ARBA" id="ARBA00022840"/>
    </source>
</evidence>
<keyword evidence="4" id="KW-0547">Nucleotide-binding</keyword>
<evidence type="ECO:0000256" key="8">
    <source>
        <dbReference type="ARBA" id="ARBA00023136"/>
    </source>
</evidence>
<evidence type="ECO:0000259" key="9">
    <source>
        <dbReference type="PROSITE" id="PS50893"/>
    </source>
</evidence>
<comment type="caution">
    <text evidence="10">The sequence shown here is derived from an EMBL/GenBank/DDBJ whole genome shotgun (WGS) entry which is preliminary data.</text>
</comment>
<evidence type="ECO:0000313" key="10">
    <source>
        <dbReference type="EMBL" id="MFC7362125.1"/>
    </source>
</evidence>
<reference evidence="11" key="1">
    <citation type="journal article" date="2019" name="Int. J. Syst. Evol. Microbiol.">
        <title>The Global Catalogue of Microorganisms (GCM) 10K type strain sequencing project: providing services to taxonomists for standard genome sequencing and annotation.</title>
        <authorList>
            <consortium name="The Broad Institute Genomics Platform"/>
            <consortium name="The Broad Institute Genome Sequencing Center for Infectious Disease"/>
            <person name="Wu L."/>
            <person name="Ma J."/>
        </authorList>
    </citation>
    <scope>NUCLEOTIDE SEQUENCE [LARGE SCALE GENOMIC DNA]</scope>
    <source>
        <strain evidence="11">FCH27</strain>
    </source>
</reference>
<dbReference type="InterPro" id="IPR050093">
    <property type="entry name" value="ABC_SmlMolc_Importer"/>
</dbReference>
<dbReference type="RefSeq" id="WP_255892560.1">
    <property type="nucleotide sequence ID" value="NZ_JAFMZM010000006.1"/>
</dbReference>
<keyword evidence="11" id="KW-1185">Reference proteome</keyword>
<dbReference type="PROSITE" id="PS00211">
    <property type="entry name" value="ABC_TRANSPORTER_1"/>
    <property type="match status" value="1"/>
</dbReference>
<dbReference type="Pfam" id="PF00005">
    <property type="entry name" value="ABC_tran"/>
    <property type="match status" value="1"/>
</dbReference>
<evidence type="ECO:0000256" key="7">
    <source>
        <dbReference type="ARBA" id="ARBA00023065"/>
    </source>
</evidence>
<evidence type="ECO:0000256" key="3">
    <source>
        <dbReference type="ARBA" id="ARBA00022496"/>
    </source>
</evidence>
<keyword evidence="5 10" id="KW-0067">ATP-binding</keyword>
<dbReference type="PANTHER" id="PTHR42781:SF4">
    <property type="entry name" value="SPERMIDINE_PUTRESCINE IMPORT ATP-BINDING PROTEIN POTA"/>
    <property type="match status" value="1"/>
</dbReference>
<dbReference type="Proteomes" id="UP001596524">
    <property type="component" value="Unassembled WGS sequence"/>
</dbReference>
<dbReference type="InterPro" id="IPR015853">
    <property type="entry name" value="ABC_transpr_FbpC"/>
</dbReference>
<protein>
    <submittedName>
        <fullName evidence="10">ABC transporter ATP-binding protein</fullName>
    </submittedName>
</protein>
<keyword evidence="6" id="KW-0408">Iron</keyword>
<dbReference type="PANTHER" id="PTHR42781">
    <property type="entry name" value="SPERMIDINE/PUTRESCINE IMPORT ATP-BINDING PROTEIN POTA"/>
    <property type="match status" value="1"/>
</dbReference>
<dbReference type="SMART" id="SM00382">
    <property type="entry name" value="AAA"/>
    <property type="match status" value="1"/>
</dbReference>
<dbReference type="Gene3D" id="3.40.50.300">
    <property type="entry name" value="P-loop containing nucleotide triphosphate hydrolases"/>
    <property type="match status" value="1"/>
</dbReference>